<evidence type="ECO:0000259" key="1">
    <source>
        <dbReference type="SMART" id="SM00198"/>
    </source>
</evidence>
<accession>A0A1V2EUZ1</accession>
<dbReference type="PROSITE" id="PS01010">
    <property type="entry name" value="CRISP_2"/>
    <property type="match status" value="1"/>
</dbReference>
<dbReference type="SUPFAM" id="SSF55797">
    <property type="entry name" value="PR-1-like"/>
    <property type="match status" value="1"/>
</dbReference>
<dbReference type="InterPro" id="IPR018244">
    <property type="entry name" value="Allrgn_V5/Tpx1_CS"/>
</dbReference>
<dbReference type="Gene3D" id="3.40.33.10">
    <property type="entry name" value="CAP"/>
    <property type="match status" value="1"/>
</dbReference>
<organism evidence="2 3">
    <name type="scientific">Sphingomonas jeddahensis</name>
    <dbReference type="NCBI Taxonomy" id="1915074"/>
    <lineage>
        <taxon>Bacteria</taxon>
        <taxon>Pseudomonadati</taxon>
        <taxon>Pseudomonadota</taxon>
        <taxon>Alphaproteobacteria</taxon>
        <taxon>Sphingomonadales</taxon>
        <taxon>Sphingomonadaceae</taxon>
        <taxon>Sphingomonas</taxon>
    </lineage>
</organism>
<gene>
    <name evidence="2" type="ORF">SPHI_15950</name>
</gene>
<dbReference type="InterPro" id="IPR001283">
    <property type="entry name" value="CRISP-related"/>
</dbReference>
<dbReference type="PRINTS" id="PR00838">
    <property type="entry name" value="V5ALLERGEN"/>
</dbReference>
<dbReference type="Pfam" id="PF00188">
    <property type="entry name" value="CAP"/>
    <property type="match status" value="1"/>
</dbReference>
<dbReference type="GO" id="GO:0005576">
    <property type="term" value="C:extracellular region"/>
    <property type="evidence" value="ECO:0007669"/>
    <property type="project" value="InterPro"/>
</dbReference>
<reference evidence="2 3" key="1">
    <citation type="submission" date="2016-11" db="EMBL/GenBank/DDBJ databases">
        <title>Genome sequence of Sphingomonas jeddahensis G39.</title>
        <authorList>
            <person name="Poehlein A."/>
            <person name="Wuebbeler J.H."/>
            <person name="Steinbuechel A."/>
            <person name="Daniel R."/>
        </authorList>
    </citation>
    <scope>NUCLEOTIDE SEQUENCE [LARGE SCALE GENOMIC DNA]</scope>
    <source>
        <strain evidence="2 3">G39</strain>
    </source>
</reference>
<evidence type="ECO:0000313" key="2">
    <source>
        <dbReference type="EMBL" id="ONF96363.1"/>
    </source>
</evidence>
<keyword evidence="3" id="KW-1185">Reference proteome</keyword>
<sequence length="139" mass="15719">MGGHDRARAEAGVPPLTWDSRLAASARTYAEEMARTGRFAHADQPHGPMREGENLWTGTRGAYRYDEMIGHWIAERRDFVNGVTPAFSRTGKWQDVSHYTQIVWRNTTRVGCAMTSNKRDDFLVCRYSPSGNVVGERTL</sequence>
<feature type="domain" description="SCP" evidence="1">
    <location>
        <begin position="4"/>
        <end position="135"/>
    </location>
</feature>
<dbReference type="InterPro" id="IPR014044">
    <property type="entry name" value="CAP_dom"/>
</dbReference>
<comment type="caution">
    <text evidence="2">The sequence shown here is derived from an EMBL/GenBank/DDBJ whole genome shotgun (WGS) entry which is preliminary data.</text>
</comment>
<dbReference type="STRING" id="1915074.SPHI_15950"/>
<dbReference type="AlphaFoldDB" id="A0A1V2EUZ1"/>
<dbReference type="PANTHER" id="PTHR10334">
    <property type="entry name" value="CYSTEINE-RICH SECRETORY PROTEIN-RELATED"/>
    <property type="match status" value="1"/>
</dbReference>
<dbReference type="InterPro" id="IPR035940">
    <property type="entry name" value="CAP_sf"/>
</dbReference>
<name>A0A1V2EUZ1_9SPHN</name>
<evidence type="ECO:0000313" key="3">
    <source>
        <dbReference type="Proteomes" id="UP000188729"/>
    </source>
</evidence>
<protein>
    <submittedName>
        <fullName evidence="2">Cysteine-rich secretory protein family protein</fullName>
    </submittedName>
</protein>
<proteinExistence type="predicted"/>
<dbReference type="Proteomes" id="UP000188729">
    <property type="component" value="Unassembled WGS sequence"/>
</dbReference>
<dbReference type="SMART" id="SM00198">
    <property type="entry name" value="SCP"/>
    <property type="match status" value="1"/>
</dbReference>
<dbReference type="InterPro" id="IPR002413">
    <property type="entry name" value="V5_allergen-like"/>
</dbReference>
<dbReference type="PRINTS" id="PR00837">
    <property type="entry name" value="V5TPXLIKE"/>
</dbReference>
<dbReference type="EMBL" id="MPSB01000005">
    <property type="protein sequence ID" value="ONF96363.1"/>
    <property type="molecule type" value="Genomic_DNA"/>
</dbReference>